<protein>
    <submittedName>
        <fullName evidence="8">Solute carrier family 40 protein</fullName>
    </submittedName>
</protein>
<evidence type="ECO:0000256" key="3">
    <source>
        <dbReference type="ARBA" id="ARBA00022989"/>
    </source>
</evidence>
<keyword evidence="3 5" id="KW-1133">Transmembrane helix</keyword>
<feature type="transmembrane region" description="Helical" evidence="5">
    <location>
        <begin position="169"/>
        <end position="192"/>
    </location>
</feature>
<evidence type="ECO:0000313" key="8">
    <source>
        <dbReference type="WBParaSite" id="ECPE_0000223001-mRNA-1"/>
    </source>
</evidence>
<keyword evidence="4 5" id="KW-0472">Membrane</keyword>
<gene>
    <name evidence="6" type="ORF">ECPE_LOCUS2230</name>
</gene>
<organism evidence="8">
    <name type="scientific">Echinostoma caproni</name>
    <dbReference type="NCBI Taxonomy" id="27848"/>
    <lineage>
        <taxon>Eukaryota</taxon>
        <taxon>Metazoa</taxon>
        <taxon>Spiralia</taxon>
        <taxon>Lophotrochozoa</taxon>
        <taxon>Platyhelminthes</taxon>
        <taxon>Trematoda</taxon>
        <taxon>Digenea</taxon>
        <taxon>Plagiorchiida</taxon>
        <taxon>Echinostomata</taxon>
        <taxon>Echinostomatoidea</taxon>
        <taxon>Echinostomatidae</taxon>
        <taxon>Echinostoma</taxon>
    </lineage>
</organism>
<evidence type="ECO:0000256" key="1">
    <source>
        <dbReference type="ARBA" id="ARBA00004141"/>
    </source>
</evidence>
<evidence type="ECO:0000313" key="6">
    <source>
        <dbReference type="EMBL" id="VDP65822.1"/>
    </source>
</evidence>
<dbReference type="PANTHER" id="PTHR12591">
    <property type="entry name" value="GLUCOSE-6-PHOSPHATASE"/>
    <property type="match status" value="1"/>
</dbReference>
<keyword evidence="2 5" id="KW-0812">Transmembrane</keyword>
<feature type="transmembrane region" description="Helical" evidence="5">
    <location>
        <begin position="120"/>
        <end position="137"/>
    </location>
</feature>
<evidence type="ECO:0000256" key="4">
    <source>
        <dbReference type="ARBA" id="ARBA00023136"/>
    </source>
</evidence>
<dbReference type="GO" id="GO:0004346">
    <property type="term" value="F:glucose-6-phosphatase activity"/>
    <property type="evidence" value="ECO:0007669"/>
    <property type="project" value="TreeGrafter"/>
</dbReference>
<sequence>MFYCTLPPVKSSQISSSVGSNRLSNLFGAWFQHILKQPWQLILIGFVSFALAWLFSWFLQEILGFDVNWSVALAQKACRCSEWVHLSTSLMVGFARIAGYLCGLALALQLNPPWTKSISDAYLSIAVVFTAIVAFYGTKVSESICRMAVESWASSTSHSTPANAPSSTLLLSSVFEASMGPLVAVWFIPYFINVRASPKM</sequence>
<dbReference type="PANTHER" id="PTHR12591:SF2">
    <property type="entry name" value="GLUCOSE-6-PHOSPHATASE 3"/>
    <property type="match status" value="1"/>
</dbReference>
<dbReference type="AlphaFoldDB" id="A0A183A5J5"/>
<evidence type="ECO:0000256" key="2">
    <source>
        <dbReference type="ARBA" id="ARBA00022692"/>
    </source>
</evidence>
<keyword evidence="7" id="KW-1185">Reference proteome</keyword>
<dbReference type="GO" id="GO:0016020">
    <property type="term" value="C:membrane"/>
    <property type="evidence" value="ECO:0007669"/>
    <property type="project" value="UniProtKB-SubCell"/>
</dbReference>
<reference evidence="8" key="1">
    <citation type="submission" date="2016-06" db="UniProtKB">
        <authorList>
            <consortium name="WormBaseParasite"/>
        </authorList>
    </citation>
    <scope>IDENTIFICATION</scope>
</reference>
<evidence type="ECO:0000256" key="5">
    <source>
        <dbReference type="SAM" id="Phobius"/>
    </source>
</evidence>
<reference evidence="6 7" key="2">
    <citation type="submission" date="2018-11" db="EMBL/GenBank/DDBJ databases">
        <authorList>
            <consortium name="Pathogen Informatics"/>
        </authorList>
    </citation>
    <scope>NUCLEOTIDE SEQUENCE [LARGE SCALE GENOMIC DNA]</scope>
    <source>
        <strain evidence="6 7">Egypt</strain>
    </source>
</reference>
<dbReference type="Proteomes" id="UP000272942">
    <property type="component" value="Unassembled WGS sequence"/>
</dbReference>
<dbReference type="EMBL" id="UZAN01039484">
    <property type="protein sequence ID" value="VDP65822.1"/>
    <property type="molecule type" value="Genomic_DNA"/>
</dbReference>
<dbReference type="GO" id="GO:0006094">
    <property type="term" value="P:gluconeogenesis"/>
    <property type="evidence" value="ECO:0007669"/>
    <property type="project" value="TreeGrafter"/>
</dbReference>
<proteinExistence type="predicted"/>
<comment type="subcellular location">
    <subcellularLocation>
        <location evidence="1">Membrane</location>
        <topology evidence="1">Multi-pass membrane protein</topology>
    </subcellularLocation>
</comment>
<evidence type="ECO:0000313" key="7">
    <source>
        <dbReference type="Proteomes" id="UP000272942"/>
    </source>
</evidence>
<dbReference type="WBParaSite" id="ECPE_0000223001-mRNA-1">
    <property type="protein sequence ID" value="ECPE_0000223001-mRNA-1"/>
    <property type="gene ID" value="ECPE_0000223001"/>
</dbReference>
<name>A0A183A5J5_9TREM</name>
<feature type="transmembrane region" description="Helical" evidence="5">
    <location>
        <begin position="41"/>
        <end position="59"/>
    </location>
</feature>
<feature type="transmembrane region" description="Helical" evidence="5">
    <location>
        <begin position="90"/>
        <end position="108"/>
    </location>
</feature>
<dbReference type="GO" id="GO:0051156">
    <property type="term" value="P:glucose 6-phosphate metabolic process"/>
    <property type="evidence" value="ECO:0007669"/>
    <property type="project" value="TreeGrafter"/>
</dbReference>
<accession>A0A183A5J5</accession>
<dbReference type="OrthoDB" id="6416209at2759"/>